<keyword evidence="1" id="KW-0732">Signal</keyword>
<proteinExistence type="predicted"/>
<dbReference type="EMBL" id="CP036290">
    <property type="protein sequence ID" value="QDU83822.1"/>
    <property type="molecule type" value="Genomic_DNA"/>
</dbReference>
<organism evidence="2 3">
    <name type="scientific">Rohdeia mirabilis</name>
    <dbReference type="NCBI Taxonomy" id="2528008"/>
    <lineage>
        <taxon>Bacteria</taxon>
        <taxon>Pseudomonadati</taxon>
        <taxon>Planctomycetota</taxon>
        <taxon>Planctomycetia</taxon>
        <taxon>Planctomycetia incertae sedis</taxon>
        <taxon>Rohdeia</taxon>
    </lineage>
</organism>
<dbReference type="Proteomes" id="UP000319342">
    <property type="component" value="Chromosome"/>
</dbReference>
<protein>
    <recommendedName>
        <fullName evidence="4">Outer membrane protein beta-barrel domain-containing protein</fullName>
    </recommendedName>
</protein>
<dbReference type="AlphaFoldDB" id="A0A518CX65"/>
<dbReference type="OrthoDB" id="287734at2"/>
<name>A0A518CX65_9BACT</name>
<accession>A0A518CX65</accession>
<evidence type="ECO:0008006" key="4">
    <source>
        <dbReference type="Google" id="ProtNLM"/>
    </source>
</evidence>
<feature type="chain" id="PRO_5022009780" description="Outer membrane protein beta-barrel domain-containing protein" evidence="1">
    <location>
        <begin position="25"/>
        <end position="197"/>
    </location>
</feature>
<keyword evidence="3" id="KW-1185">Reference proteome</keyword>
<evidence type="ECO:0000256" key="1">
    <source>
        <dbReference type="SAM" id="SignalP"/>
    </source>
</evidence>
<dbReference type="PROSITE" id="PS51257">
    <property type="entry name" value="PROKAR_LIPOPROTEIN"/>
    <property type="match status" value="1"/>
</dbReference>
<feature type="signal peptide" evidence="1">
    <location>
        <begin position="1"/>
        <end position="24"/>
    </location>
</feature>
<gene>
    <name evidence="2" type="ORF">Pla163_09230</name>
</gene>
<evidence type="ECO:0000313" key="3">
    <source>
        <dbReference type="Proteomes" id="UP000319342"/>
    </source>
</evidence>
<dbReference type="RefSeq" id="WP_145184215.1">
    <property type="nucleotide sequence ID" value="NZ_CP036290.1"/>
</dbReference>
<reference evidence="2 3" key="1">
    <citation type="submission" date="2019-02" db="EMBL/GenBank/DDBJ databases">
        <title>Deep-cultivation of Planctomycetes and their phenomic and genomic characterization uncovers novel biology.</title>
        <authorList>
            <person name="Wiegand S."/>
            <person name="Jogler M."/>
            <person name="Boedeker C."/>
            <person name="Pinto D."/>
            <person name="Vollmers J."/>
            <person name="Rivas-Marin E."/>
            <person name="Kohn T."/>
            <person name="Peeters S.H."/>
            <person name="Heuer A."/>
            <person name="Rast P."/>
            <person name="Oberbeckmann S."/>
            <person name="Bunk B."/>
            <person name="Jeske O."/>
            <person name="Meyerdierks A."/>
            <person name="Storesund J.E."/>
            <person name="Kallscheuer N."/>
            <person name="Luecker S."/>
            <person name="Lage O.M."/>
            <person name="Pohl T."/>
            <person name="Merkel B.J."/>
            <person name="Hornburger P."/>
            <person name="Mueller R.-W."/>
            <person name="Bruemmer F."/>
            <person name="Labrenz M."/>
            <person name="Spormann A.M."/>
            <person name="Op den Camp H."/>
            <person name="Overmann J."/>
            <person name="Amann R."/>
            <person name="Jetten M.S.M."/>
            <person name="Mascher T."/>
            <person name="Medema M.H."/>
            <person name="Devos D.P."/>
            <person name="Kaster A.-K."/>
            <person name="Ovreas L."/>
            <person name="Rohde M."/>
            <person name="Galperin M.Y."/>
            <person name="Jogler C."/>
        </authorList>
    </citation>
    <scope>NUCLEOTIDE SEQUENCE [LARGE SCALE GENOMIC DNA]</scope>
    <source>
        <strain evidence="2 3">Pla163</strain>
    </source>
</reference>
<sequence length="197" mass="20634" precursor="true">MNASHRTVAALALLAVSTSCVAVAPGGGPARGALGAEVQMYPAGVIAGLHARTEVGAGEFITARIAANVTDRRDFGERDDEEGAGWGGGLGYRRYFDQTVTGREDSGSGWLWGARVDLWELEIDWIDGPGTPGETRGSTDVLVLQPTVEIGYGFDLSSGWRGEIVLAAGLEINLDEDGREVGEGPIGLIGFTLVPSF</sequence>
<evidence type="ECO:0000313" key="2">
    <source>
        <dbReference type="EMBL" id="QDU83822.1"/>
    </source>
</evidence>